<dbReference type="PROSITE" id="PS50097">
    <property type="entry name" value="BTB"/>
    <property type="match status" value="1"/>
</dbReference>
<evidence type="ECO:0000313" key="3">
    <source>
        <dbReference type="Proteomes" id="UP000027073"/>
    </source>
</evidence>
<dbReference type="SUPFAM" id="SSF54695">
    <property type="entry name" value="POZ domain"/>
    <property type="match status" value="1"/>
</dbReference>
<evidence type="ECO:0000259" key="1">
    <source>
        <dbReference type="PROSITE" id="PS50097"/>
    </source>
</evidence>
<organism evidence="2 3">
    <name type="scientific">Pleurotus ostreatus (strain PC15)</name>
    <name type="common">Oyster mushroom</name>
    <dbReference type="NCBI Taxonomy" id="1137138"/>
    <lineage>
        <taxon>Eukaryota</taxon>
        <taxon>Fungi</taxon>
        <taxon>Dikarya</taxon>
        <taxon>Basidiomycota</taxon>
        <taxon>Agaricomycotina</taxon>
        <taxon>Agaricomycetes</taxon>
        <taxon>Agaricomycetidae</taxon>
        <taxon>Agaricales</taxon>
        <taxon>Pleurotineae</taxon>
        <taxon>Pleurotaceae</taxon>
        <taxon>Pleurotus</taxon>
    </lineage>
</organism>
<accession>A0A067NX79</accession>
<dbReference type="InterPro" id="IPR000210">
    <property type="entry name" value="BTB/POZ_dom"/>
</dbReference>
<evidence type="ECO:0000313" key="2">
    <source>
        <dbReference type="EMBL" id="KDQ28732.1"/>
    </source>
</evidence>
<gene>
    <name evidence="2" type="ORF">PLEOSDRAFT_1111921</name>
</gene>
<dbReference type="AlphaFoldDB" id="A0A067NX79"/>
<feature type="domain" description="BTB" evidence="1">
    <location>
        <begin position="56"/>
        <end position="123"/>
    </location>
</feature>
<dbReference type="Pfam" id="PF00651">
    <property type="entry name" value="BTB"/>
    <property type="match status" value="1"/>
</dbReference>
<dbReference type="HOGENOM" id="CLU_1070058_0_0_1"/>
<proteinExistence type="predicted"/>
<dbReference type="InterPro" id="IPR011333">
    <property type="entry name" value="SKP1/BTB/POZ_sf"/>
</dbReference>
<dbReference type="Gene3D" id="3.30.710.10">
    <property type="entry name" value="Potassium Channel Kv1.1, Chain A"/>
    <property type="match status" value="1"/>
</dbReference>
<dbReference type="Proteomes" id="UP000027073">
    <property type="component" value="Unassembled WGS sequence"/>
</dbReference>
<sequence>MLTLPGSDTLDTMSGLTSDYETDFFDIESATSEIDKAESQGTTVATARGEYYFEDGDIYILVDDILFRVHKHFLSPSSISGADVRNTRDGSREEAPIVVPQVTKEDFQNLLWVFYDETLQREAPARKWIGILLTAEKLELKRVQELAVAKLIKPDLDFSGVDPITQIIVQQRHGMELEWARKAFMILIQRQESLTEEEATEIGVFAPLRSHIYANREDGVDIILHGGRRTSHATTKQSHCLRNVNPDFISYLPTEVNSMS</sequence>
<protein>
    <recommendedName>
        <fullName evidence="1">BTB domain-containing protein</fullName>
    </recommendedName>
</protein>
<dbReference type="VEuPathDB" id="FungiDB:PLEOSDRAFT_1111921"/>
<dbReference type="OrthoDB" id="3223751at2759"/>
<name>A0A067NX79_PLEO1</name>
<reference evidence="3" key="1">
    <citation type="journal article" date="2014" name="Proc. Natl. Acad. Sci. U.S.A.">
        <title>Extensive sampling of basidiomycete genomes demonstrates inadequacy of the white-rot/brown-rot paradigm for wood decay fungi.</title>
        <authorList>
            <person name="Riley R."/>
            <person name="Salamov A.A."/>
            <person name="Brown D.W."/>
            <person name="Nagy L.G."/>
            <person name="Floudas D."/>
            <person name="Held B.W."/>
            <person name="Levasseur A."/>
            <person name="Lombard V."/>
            <person name="Morin E."/>
            <person name="Otillar R."/>
            <person name="Lindquist E.A."/>
            <person name="Sun H."/>
            <person name="LaButti K.M."/>
            <person name="Schmutz J."/>
            <person name="Jabbour D."/>
            <person name="Luo H."/>
            <person name="Baker S.E."/>
            <person name="Pisabarro A.G."/>
            <person name="Walton J.D."/>
            <person name="Blanchette R.A."/>
            <person name="Henrissat B."/>
            <person name="Martin F."/>
            <person name="Cullen D."/>
            <person name="Hibbett D.S."/>
            <person name="Grigoriev I.V."/>
        </authorList>
    </citation>
    <scope>NUCLEOTIDE SEQUENCE [LARGE SCALE GENOMIC DNA]</scope>
    <source>
        <strain evidence="3">PC15</strain>
    </source>
</reference>
<dbReference type="InParanoid" id="A0A067NX79"/>
<dbReference type="EMBL" id="KL198007">
    <property type="protein sequence ID" value="KDQ28732.1"/>
    <property type="molecule type" value="Genomic_DNA"/>
</dbReference>